<dbReference type="PROSITE" id="PS50112">
    <property type="entry name" value="PAS"/>
    <property type="match status" value="1"/>
</dbReference>
<dbReference type="PANTHER" id="PTHR44757:SF2">
    <property type="entry name" value="BIOFILM ARCHITECTURE MAINTENANCE PROTEIN MBAA"/>
    <property type="match status" value="1"/>
</dbReference>
<dbReference type="Pfam" id="PF13426">
    <property type="entry name" value="PAS_9"/>
    <property type="match status" value="1"/>
</dbReference>
<dbReference type="AlphaFoldDB" id="A0A127K4A4"/>
<keyword evidence="6" id="KW-1185">Reference proteome</keyword>
<dbReference type="InterPro" id="IPR000160">
    <property type="entry name" value="GGDEF_dom"/>
</dbReference>
<dbReference type="Gene3D" id="3.30.450.20">
    <property type="entry name" value="PAS domain"/>
    <property type="match status" value="2"/>
</dbReference>
<dbReference type="Pfam" id="PF08447">
    <property type="entry name" value="PAS_3"/>
    <property type="match status" value="1"/>
</dbReference>
<dbReference type="Pfam" id="PF00563">
    <property type="entry name" value="EAL"/>
    <property type="match status" value="1"/>
</dbReference>
<dbReference type="InterPro" id="IPR029787">
    <property type="entry name" value="Nucleotide_cyclase"/>
</dbReference>
<feature type="domain" description="PAC" evidence="2">
    <location>
        <begin position="553"/>
        <end position="605"/>
    </location>
</feature>
<dbReference type="EMBL" id="CP014646">
    <property type="protein sequence ID" value="AMO36792.1"/>
    <property type="molecule type" value="Genomic_DNA"/>
</dbReference>
<protein>
    <submittedName>
        <fullName evidence="5">Diguanylate cyclase</fullName>
    </submittedName>
</protein>
<dbReference type="SMART" id="SM00267">
    <property type="entry name" value="GGDEF"/>
    <property type="match status" value="1"/>
</dbReference>
<accession>A0A127K4A4</accession>
<evidence type="ECO:0000259" key="2">
    <source>
        <dbReference type="PROSITE" id="PS50113"/>
    </source>
</evidence>
<feature type="domain" description="EAL" evidence="3">
    <location>
        <begin position="775"/>
        <end position="1029"/>
    </location>
</feature>
<dbReference type="SUPFAM" id="SSF55073">
    <property type="entry name" value="Nucleotide cyclase"/>
    <property type="match status" value="1"/>
</dbReference>
<dbReference type="InterPro" id="IPR013655">
    <property type="entry name" value="PAS_fold_3"/>
</dbReference>
<reference evidence="6" key="1">
    <citation type="submission" date="2016-03" db="EMBL/GenBank/DDBJ databases">
        <authorList>
            <person name="Ma C."/>
            <person name="Zhou S."/>
            <person name="Yang G."/>
        </authorList>
    </citation>
    <scope>NUCLEOTIDE SEQUENCE [LARGE SCALE GENOMIC DNA]</scope>
    <source>
        <strain evidence="6">SgZ-1</strain>
    </source>
</reference>
<evidence type="ECO:0000259" key="1">
    <source>
        <dbReference type="PROSITE" id="PS50112"/>
    </source>
</evidence>
<proteinExistence type="predicted"/>
<dbReference type="PANTHER" id="PTHR44757">
    <property type="entry name" value="DIGUANYLATE CYCLASE DGCP"/>
    <property type="match status" value="1"/>
</dbReference>
<dbReference type="Gene3D" id="3.40.190.10">
    <property type="entry name" value="Periplasmic binding protein-like II"/>
    <property type="match status" value="2"/>
</dbReference>
<dbReference type="Gene3D" id="3.30.70.270">
    <property type="match status" value="1"/>
</dbReference>
<dbReference type="Pfam" id="PF00990">
    <property type="entry name" value="GGDEF"/>
    <property type="match status" value="1"/>
</dbReference>
<dbReference type="SUPFAM" id="SSF141868">
    <property type="entry name" value="EAL domain-like"/>
    <property type="match status" value="1"/>
</dbReference>
<dbReference type="SUPFAM" id="SSF53850">
    <property type="entry name" value="Periplasmic binding protein-like II"/>
    <property type="match status" value="1"/>
</dbReference>
<evidence type="ECO:0000259" key="3">
    <source>
        <dbReference type="PROSITE" id="PS50883"/>
    </source>
</evidence>
<dbReference type="PROSITE" id="PS50887">
    <property type="entry name" value="GGDEF"/>
    <property type="match status" value="1"/>
</dbReference>
<dbReference type="SMART" id="SM00086">
    <property type="entry name" value="PAC"/>
    <property type="match status" value="2"/>
</dbReference>
<dbReference type="KEGG" id="thu:AC731_007425"/>
<dbReference type="NCBIfam" id="TIGR00229">
    <property type="entry name" value="sensory_box"/>
    <property type="match status" value="2"/>
</dbReference>
<dbReference type="Pfam" id="PF12974">
    <property type="entry name" value="Phosphonate-bd"/>
    <property type="match status" value="1"/>
</dbReference>
<dbReference type="InterPro" id="IPR052155">
    <property type="entry name" value="Biofilm_reg_signaling"/>
</dbReference>
<dbReference type="NCBIfam" id="TIGR00254">
    <property type="entry name" value="GGDEF"/>
    <property type="match status" value="1"/>
</dbReference>
<dbReference type="Proteomes" id="UP000036902">
    <property type="component" value="Chromosome"/>
</dbReference>
<dbReference type="PROSITE" id="PS50113">
    <property type="entry name" value="PAC"/>
    <property type="match status" value="2"/>
</dbReference>
<gene>
    <name evidence="5" type="ORF">AC731_007425</name>
</gene>
<dbReference type="FunFam" id="3.30.70.270:FF:000001">
    <property type="entry name" value="Diguanylate cyclase domain protein"/>
    <property type="match status" value="1"/>
</dbReference>
<name>A0A127K4A4_9RHOO</name>
<feature type="domain" description="PAS" evidence="1">
    <location>
        <begin position="480"/>
        <end position="526"/>
    </location>
</feature>
<dbReference type="InterPro" id="IPR035919">
    <property type="entry name" value="EAL_sf"/>
</dbReference>
<dbReference type="InterPro" id="IPR001610">
    <property type="entry name" value="PAC"/>
</dbReference>
<evidence type="ECO:0000259" key="4">
    <source>
        <dbReference type="PROSITE" id="PS50887"/>
    </source>
</evidence>
<dbReference type="InterPro" id="IPR043128">
    <property type="entry name" value="Rev_trsase/Diguanyl_cyclase"/>
</dbReference>
<dbReference type="SMART" id="SM00052">
    <property type="entry name" value="EAL"/>
    <property type="match status" value="1"/>
</dbReference>
<feature type="domain" description="GGDEF" evidence="4">
    <location>
        <begin position="637"/>
        <end position="766"/>
    </location>
</feature>
<dbReference type="CDD" id="cd01949">
    <property type="entry name" value="GGDEF"/>
    <property type="match status" value="1"/>
</dbReference>
<dbReference type="GO" id="GO:0003824">
    <property type="term" value="F:catalytic activity"/>
    <property type="evidence" value="ECO:0007669"/>
    <property type="project" value="UniProtKB-ARBA"/>
</dbReference>
<feature type="domain" description="PAC" evidence="2">
    <location>
        <begin position="430"/>
        <end position="483"/>
    </location>
</feature>
<dbReference type="InterPro" id="IPR000700">
    <property type="entry name" value="PAS-assoc_C"/>
</dbReference>
<sequence length="1040" mass="115915">MRRGLLLLLAAITFAPGAWAGEVLTLGVLSYRPKAIMQRTWQPLANYLTQAVPGHEVRLRVLNPAEMEGALQRHELDFVFTNPAHYISLRSGNLLSGALATVVRAEKGHIVPAIGGVMIVRDDRDDITTLRDLYGKRVATPAPSFLGGYVSQAFEIFDAGLDLDRIQFESSAQLHDRIVDAVLRGEADAGFVRTGVLEDLAREGRTDISQLRILNRQNLPGFPYALSTRLYPEWPLVALPQVNSETARVIAARLLNLEADDPAAISAGIHGFSIPADYAPVESAMRSLRAPPFDQLPEFTWQDVFDRYQPVVISLLGAGCIILALAIGLARRNRQLDRSNRQARHLAVAMKLERERLDNVIAATQVGTWEWTIPTGELQINRRWAEMLGYTPEELAPVTIETWHRLTHSDDQIAIKRKLRAHFAGEVPGFRHDIRMRHKDGHWVWIHSCGSVITSARDGSPQLMAGTHEDITERKQSEDALRLSASVFQNSYEAILITDADNRIVDVNPSFTRITGYAREEVLGQNPSILSSGKQSRDFYTQLWRSLQTTDHWRGEVWNRRKNGELFAESLSITRVLDDNGRLVHHVAVFSDVSRLKAHAEELDRIAHFDPLTGVPNRRLLEDRLRQAIAHADRSRRPLAVCLLDLDGFKPINDQYGHEAGDQLLVEIVDRLQTMLRSVDTIARLGGDEFVLLLGDLDSHSVFDRILEAVSEPVQLRDDCVAVSASIGVALYPDDQVDADTLLRHADQAMYLAKQRGRNCVQVFDSSVEASLRQKQELLRRLAQALEQGEFVLHFQPKVDMLERRPVGAEALVRWNHPEVGLRPPADFLPALEGNELEITLGEWVIRTALEQVANWRAAGLDLPVAVNISARHLLKANFVADLKAMLDEHPDIAPDRLELEIVESTAITDMNAALDVLTACRALGVRLALDDFGTGYASLAYFRRLPVDLLKIDRSFVRDMLSDADDRAIVLSVVHLAQAFDRQVIAEGVETMDHAEALIEIGCRLGQGYGIARPMPAAHVPGWIVWYTAATGEAAAEHG</sequence>
<dbReference type="CDD" id="cd00130">
    <property type="entry name" value="PAS"/>
    <property type="match status" value="2"/>
</dbReference>
<dbReference type="InterPro" id="IPR001633">
    <property type="entry name" value="EAL_dom"/>
</dbReference>
<dbReference type="InterPro" id="IPR035965">
    <property type="entry name" value="PAS-like_dom_sf"/>
</dbReference>
<evidence type="ECO:0000313" key="6">
    <source>
        <dbReference type="Proteomes" id="UP000036902"/>
    </source>
</evidence>
<dbReference type="CDD" id="cd01948">
    <property type="entry name" value="EAL"/>
    <property type="match status" value="1"/>
</dbReference>
<dbReference type="PROSITE" id="PS50883">
    <property type="entry name" value="EAL"/>
    <property type="match status" value="1"/>
</dbReference>
<dbReference type="InterPro" id="IPR000014">
    <property type="entry name" value="PAS"/>
</dbReference>
<dbReference type="Gene3D" id="3.20.20.450">
    <property type="entry name" value="EAL domain"/>
    <property type="match status" value="1"/>
</dbReference>
<dbReference type="STRING" id="1134435.AC731_007425"/>
<evidence type="ECO:0000313" key="5">
    <source>
        <dbReference type="EMBL" id="AMO36792.1"/>
    </source>
</evidence>
<dbReference type="SUPFAM" id="SSF55785">
    <property type="entry name" value="PYP-like sensor domain (PAS domain)"/>
    <property type="match status" value="2"/>
</dbReference>
<dbReference type="SMART" id="SM00091">
    <property type="entry name" value="PAS"/>
    <property type="match status" value="2"/>
</dbReference>
<organism evidence="5 6">
    <name type="scientific">Thauera humireducens</name>
    <dbReference type="NCBI Taxonomy" id="1134435"/>
    <lineage>
        <taxon>Bacteria</taxon>
        <taxon>Pseudomonadati</taxon>
        <taxon>Pseudomonadota</taxon>
        <taxon>Betaproteobacteria</taxon>
        <taxon>Rhodocyclales</taxon>
        <taxon>Zoogloeaceae</taxon>
        <taxon>Thauera</taxon>
    </lineage>
</organism>